<dbReference type="EMBL" id="BSFF01000003">
    <property type="protein sequence ID" value="GLK57071.1"/>
    <property type="molecule type" value="Genomic_DNA"/>
</dbReference>
<evidence type="ECO:0000256" key="1">
    <source>
        <dbReference type="SAM" id="MobiDB-lite"/>
    </source>
</evidence>
<evidence type="ECO:0000313" key="5">
    <source>
        <dbReference type="Proteomes" id="UP001143400"/>
    </source>
</evidence>
<sequence>MNPLVALGLPLDADERAVKRAYAQRLKSTRPDDDPRAFQDLRELYEAALACVRSRHVIESANPGEQASARAEGGGAAPAAEGEAGPGEGARDDEPESFSLDLNAFLLALGERIRSGDAQALPAWLARETADWPWAVRSAVAWHVLRYVHDETPEIGPKPLEAVIAAFGADDVLSGCDPLAVEMLRRRAVELGDLSRRRATVSALLEPGNRKDLADHMRGLGGSRSVTRFAAHVLTAPRARTWARFASRAPFVTGRVMGFVRRLDEGRVQALSPAIAPDVVEAWFEAEARNARSFLSSGFVFLGLLALVYLFAHSWADGPVQNAREVAVVRVVEEANRRLAAGSLISLIFKDDRAAGDLDAAIRGYDRVIRDPELIVTPAIEHAVALAYYNKALALDLAQRKEAAASAYGDLVRAAGTFQNMIAKQLVVRGLVDRGRLAFAAGAFDESYSSYAQAIERFDREADVGLAPEIASALLGQANVLARKGQIAEAGGRCDETIRRFGHMTQPSVQETVAAARKLKQSLGGDPV</sequence>
<protein>
    <submittedName>
        <fullName evidence="3">Tetratricopeptide (TPR) repeat protein</fullName>
    </submittedName>
</protein>
<name>A0A9W6MTF8_9HYPH</name>
<dbReference type="RefSeq" id="WP_204951311.1">
    <property type="nucleotide sequence ID" value="NZ_BSFF01000003.1"/>
</dbReference>
<gene>
    <name evidence="2" type="ORF">GCM10008170_30900</name>
    <name evidence="3" type="ORF">JOD31_003104</name>
</gene>
<dbReference type="InterPro" id="IPR011990">
    <property type="entry name" value="TPR-like_helical_dom_sf"/>
</dbReference>
<accession>A0A9W6MTF8</accession>
<organism evidence="2 5">
    <name type="scientific">Methylopila capsulata</name>
    <dbReference type="NCBI Taxonomy" id="61654"/>
    <lineage>
        <taxon>Bacteria</taxon>
        <taxon>Pseudomonadati</taxon>
        <taxon>Pseudomonadota</taxon>
        <taxon>Alphaproteobacteria</taxon>
        <taxon>Hyphomicrobiales</taxon>
        <taxon>Methylopilaceae</taxon>
        <taxon>Methylopila</taxon>
    </lineage>
</organism>
<comment type="caution">
    <text evidence="2">The sequence shown here is derived from an EMBL/GenBank/DDBJ whole genome shotgun (WGS) entry which is preliminary data.</text>
</comment>
<dbReference type="Proteomes" id="UP000758856">
    <property type="component" value="Unassembled WGS sequence"/>
</dbReference>
<keyword evidence="4" id="KW-1185">Reference proteome</keyword>
<evidence type="ECO:0000313" key="3">
    <source>
        <dbReference type="EMBL" id="MBM7852862.1"/>
    </source>
</evidence>
<reference evidence="3 4" key="2">
    <citation type="submission" date="2021-01" db="EMBL/GenBank/DDBJ databases">
        <title>Genomic Encyclopedia of Type Strains, Phase IV (KMG-IV): sequencing the most valuable type-strain genomes for metagenomic binning, comparative biology and taxonomic classification.</title>
        <authorList>
            <person name="Goeker M."/>
        </authorList>
    </citation>
    <scope>NUCLEOTIDE SEQUENCE [LARGE SCALE GENOMIC DNA]</scope>
    <source>
        <strain evidence="3 4">DSM 6130</strain>
    </source>
</reference>
<reference evidence="2" key="1">
    <citation type="journal article" date="2014" name="Int. J. Syst. Evol. Microbiol.">
        <title>Complete genome sequence of Corynebacterium casei LMG S-19264T (=DSM 44701T), isolated from a smear-ripened cheese.</title>
        <authorList>
            <consortium name="US DOE Joint Genome Institute (JGI-PGF)"/>
            <person name="Walter F."/>
            <person name="Albersmeier A."/>
            <person name="Kalinowski J."/>
            <person name="Ruckert C."/>
        </authorList>
    </citation>
    <scope>NUCLEOTIDE SEQUENCE</scope>
    <source>
        <strain evidence="2">VKM B-1606</strain>
    </source>
</reference>
<dbReference type="SUPFAM" id="SSF48452">
    <property type="entry name" value="TPR-like"/>
    <property type="match status" value="1"/>
</dbReference>
<feature type="region of interest" description="Disordered" evidence="1">
    <location>
        <begin position="61"/>
        <end position="95"/>
    </location>
</feature>
<dbReference type="Gene3D" id="1.25.40.10">
    <property type="entry name" value="Tetratricopeptide repeat domain"/>
    <property type="match status" value="1"/>
</dbReference>
<reference evidence="2" key="3">
    <citation type="submission" date="2023-01" db="EMBL/GenBank/DDBJ databases">
        <authorList>
            <person name="Sun Q."/>
            <person name="Evtushenko L."/>
        </authorList>
    </citation>
    <scope>NUCLEOTIDE SEQUENCE</scope>
    <source>
        <strain evidence="2">VKM B-1606</strain>
    </source>
</reference>
<evidence type="ECO:0000313" key="4">
    <source>
        <dbReference type="Proteomes" id="UP000758856"/>
    </source>
</evidence>
<dbReference type="EMBL" id="JAFBCY010000003">
    <property type="protein sequence ID" value="MBM7852862.1"/>
    <property type="molecule type" value="Genomic_DNA"/>
</dbReference>
<dbReference type="Proteomes" id="UP001143400">
    <property type="component" value="Unassembled WGS sequence"/>
</dbReference>
<proteinExistence type="predicted"/>
<dbReference type="AlphaFoldDB" id="A0A9W6MTF8"/>
<evidence type="ECO:0000313" key="2">
    <source>
        <dbReference type="EMBL" id="GLK57071.1"/>
    </source>
</evidence>